<reference evidence="1" key="1">
    <citation type="submission" date="2021-02" db="EMBL/GenBank/DDBJ databases">
        <authorList>
            <consortium name="DOE Joint Genome Institute"/>
            <person name="Ahrendt S."/>
            <person name="Looney B.P."/>
            <person name="Miyauchi S."/>
            <person name="Morin E."/>
            <person name="Drula E."/>
            <person name="Courty P.E."/>
            <person name="Chicoki N."/>
            <person name="Fauchery L."/>
            <person name="Kohler A."/>
            <person name="Kuo A."/>
            <person name="Labutti K."/>
            <person name="Pangilinan J."/>
            <person name="Lipzen A."/>
            <person name="Riley R."/>
            <person name="Andreopoulos W."/>
            <person name="He G."/>
            <person name="Johnson J."/>
            <person name="Barry K.W."/>
            <person name="Grigoriev I.V."/>
            <person name="Nagy L."/>
            <person name="Hibbett D."/>
            <person name="Henrissat B."/>
            <person name="Matheny P.B."/>
            <person name="Labbe J."/>
            <person name="Martin F."/>
        </authorList>
    </citation>
    <scope>NUCLEOTIDE SEQUENCE</scope>
    <source>
        <strain evidence="1">EC-137</strain>
    </source>
</reference>
<comment type="caution">
    <text evidence="1">The sequence shown here is derived from an EMBL/GenBank/DDBJ whole genome shotgun (WGS) entry which is preliminary data.</text>
</comment>
<accession>A0ACB8QHY1</accession>
<sequence length="760" mass="84239">MLRRRASSSANNEPPSKRPKIMALSIEIDDDDDDAPSILTRTKEHEERGAGVHDPDVSSGLVRNTSSSKEVIVLDDEYEYDEEAALQWAMEESDQRSMQPRIYSGKSKQLDPSFTFYVPEDDIPPDERLLPHRDLFVRSSPCSKCGIVLPSPRGSVIFSANDPPPSLVMLLHLVCTRCKLVHCRGCLNPLSCTPTCKGPGSTRYKSCAAFTCCSEARAIALFEALCGFDRLYKNEQDDSKQRARQTTAKRPDTTAGSVGPGGTGYGTGTGGYSDGSKYSTDIRARAVSQMAEKHWDDIVVRALQTITNLLPAPYADEPATYDLLPHTSIGALLMLSQLPALLASLLRNDSVMDWSARGAVYEVMLALLRRLAECELTVVSLIQRPFERRTWAGIGPWMWNDEGKEKKAGSLQAEATPPRFERGTPLYAHFEKLTVQCKSFLRGAGDFIDGSGSAEEEMAMRAVSLCGDVIAARDDLKRAMTVLGAARTEQDENNDSSQNDGANPACHAKGKGRDLAVDMERQYAKVCEQLAFKHVSLSVDDSNGLSYPTFTFSSSVNSTSLATRNSKDRLHLIKELSTMATSLPPGIWVRVDEVRNDVIKILIAGPVGTPYEGGLFEFDCFMPLRYPHIPPQMHLRTTGGGTVRFNPNLYSNGKVCLSLLGTWSGRPEEMWSPGRSTLLQVVISIQSMILTEFPYFNEPGFGEADPNKAESLEYNKNIRRQTIKWAIIEWMKDEHRHGLWADVIMSHFSVRGASIRERWT</sequence>
<organism evidence="1 2">
    <name type="scientific">Vararia minispora EC-137</name>
    <dbReference type="NCBI Taxonomy" id="1314806"/>
    <lineage>
        <taxon>Eukaryota</taxon>
        <taxon>Fungi</taxon>
        <taxon>Dikarya</taxon>
        <taxon>Basidiomycota</taxon>
        <taxon>Agaricomycotina</taxon>
        <taxon>Agaricomycetes</taxon>
        <taxon>Russulales</taxon>
        <taxon>Lachnocladiaceae</taxon>
        <taxon>Vararia</taxon>
    </lineage>
</organism>
<proteinExistence type="predicted"/>
<protein>
    <submittedName>
        <fullName evidence="1">Uncharacterized protein</fullName>
    </submittedName>
</protein>
<gene>
    <name evidence="1" type="ORF">K488DRAFT_79164</name>
</gene>
<name>A0ACB8QHY1_9AGAM</name>
<reference evidence="1" key="2">
    <citation type="journal article" date="2022" name="New Phytol.">
        <title>Evolutionary transition to the ectomycorrhizal habit in the genomes of a hyperdiverse lineage of mushroom-forming fungi.</title>
        <authorList>
            <person name="Looney B."/>
            <person name="Miyauchi S."/>
            <person name="Morin E."/>
            <person name="Drula E."/>
            <person name="Courty P.E."/>
            <person name="Kohler A."/>
            <person name="Kuo A."/>
            <person name="LaButti K."/>
            <person name="Pangilinan J."/>
            <person name="Lipzen A."/>
            <person name="Riley R."/>
            <person name="Andreopoulos W."/>
            <person name="He G."/>
            <person name="Johnson J."/>
            <person name="Nolan M."/>
            <person name="Tritt A."/>
            <person name="Barry K.W."/>
            <person name="Grigoriev I.V."/>
            <person name="Nagy L.G."/>
            <person name="Hibbett D."/>
            <person name="Henrissat B."/>
            <person name="Matheny P.B."/>
            <person name="Labbe J."/>
            <person name="Martin F.M."/>
        </authorList>
    </citation>
    <scope>NUCLEOTIDE SEQUENCE</scope>
    <source>
        <strain evidence="1">EC-137</strain>
    </source>
</reference>
<keyword evidence="2" id="KW-1185">Reference proteome</keyword>
<dbReference type="EMBL" id="MU273587">
    <property type="protein sequence ID" value="KAI0031247.1"/>
    <property type="molecule type" value="Genomic_DNA"/>
</dbReference>
<evidence type="ECO:0000313" key="1">
    <source>
        <dbReference type="EMBL" id="KAI0031247.1"/>
    </source>
</evidence>
<evidence type="ECO:0000313" key="2">
    <source>
        <dbReference type="Proteomes" id="UP000814128"/>
    </source>
</evidence>
<dbReference type="Proteomes" id="UP000814128">
    <property type="component" value="Unassembled WGS sequence"/>
</dbReference>